<dbReference type="PANTHER" id="PTHR46741">
    <property type="entry name" value="OS09G0413600 PROTEIN"/>
    <property type="match status" value="1"/>
</dbReference>
<dbReference type="InterPro" id="IPR012870">
    <property type="entry name" value="DUF1666"/>
</dbReference>
<feature type="compositionally biased region" description="Low complexity" evidence="1">
    <location>
        <begin position="223"/>
        <end position="240"/>
    </location>
</feature>
<dbReference type="PANTHER" id="PTHR46741:SF2">
    <property type="entry name" value="RIBOSOMAL PROTEIN L34AE"/>
    <property type="match status" value="1"/>
</dbReference>
<name>A0A7N0RER9_KALFE</name>
<reference evidence="2" key="1">
    <citation type="submission" date="2021-01" db="UniProtKB">
        <authorList>
            <consortium name="EnsemblPlants"/>
        </authorList>
    </citation>
    <scope>IDENTIFICATION</scope>
</reference>
<sequence length="722" mass="82716">MGVSNWFVWGLGMDMAKMGLVTRFLYRNTSKLAGDVAGSVSGHLVPLLGVPRLDDDKLSCSAATQQLEFDSVYSVTSAESEGAEFFSDGCSEEDASPESPPKLVFKFQSYEDFCRSKTERSPADDEAPARRSFCEFLEESVAEPMCRSRALESGEALRDGFLWENDFVHPSCQDERRQIDRLERELSGEDELQKKAMAEDCESKSESAAETELDSVEVKAEAWSESESSESMVSDDGSVGTSRVEASISDGFLSDRDFVAASPEHCVDTDSTSGPGPEDVEYEDVEVNAIKDAESLMKSLSENRSLEEEDAPGSHFLTEDDFDCADEKMNDDWGDEDEDDEELETQWEHQDILEQLSIEIKNVRATGLPTIDEHTEISKFSENLKPWRIDEKFPAGDTFTLVHKFYRSYWEKMRKLDILSFQKMYAIGLLQSKDPLKSVASEKPVTPSFAVFNSLCFSKNRKIQAEPMMKFIRELRDDLELVYVAQMCLSWDILHWQYEKALEIWEADPHGLRRFNLACGEFQQFQILLQRFIEDERYQGPRVQTYVDFRRSLHNLPLQVPVIREDKKEKRKVSPLRDELMSSDVLVEAMEESIRTFWQFVRADKPEPAMRKSTQCQLQDPADSELLSELTRALQKKEKKLRDAIRTGSCIFKKFKPHRREDDHADQVLCFFSQVDLKLVARVLRMTRLTTDQLRWCGLKLSSMSFVNGRIHVEPSFSLFPC</sequence>
<dbReference type="Proteomes" id="UP000594263">
    <property type="component" value="Unplaced"/>
</dbReference>
<dbReference type="Gramene" id="Kaladp0009s0049.1.v1.1">
    <property type="protein sequence ID" value="Kaladp0009s0049.1.v1.1"/>
    <property type="gene ID" value="Kaladp0009s0049.v1.1"/>
</dbReference>
<dbReference type="EnsemblPlants" id="Kaladp0009s0049.1.v1.1">
    <property type="protein sequence ID" value="Kaladp0009s0049.1.v1.1"/>
    <property type="gene ID" value="Kaladp0009s0049.v1.1"/>
</dbReference>
<evidence type="ECO:0000313" key="3">
    <source>
        <dbReference type="Proteomes" id="UP000594263"/>
    </source>
</evidence>
<evidence type="ECO:0008006" key="4">
    <source>
        <dbReference type="Google" id="ProtNLM"/>
    </source>
</evidence>
<feature type="region of interest" description="Disordered" evidence="1">
    <location>
        <begin position="184"/>
        <end position="242"/>
    </location>
</feature>
<evidence type="ECO:0000313" key="2">
    <source>
        <dbReference type="EnsemblPlants" id="Kaladp0009s0049.1.v1.1"/>
    </source>
</evidence>
<dbReference type="AlphaFoldDB" id="A0A7N0RER9"/>
<protein>
    <recommendedName>
        <fullName evidence="4">Ribosomal protein L34Ae</fullName>
    </recommendedName>
</protein>
<organism evidence="2 3">
    <name type="scientific">Kalanchoe fedtschenkoi</name>
    <name type="common">Lavender scallops</name>
    <name type="synonym">South American air plant</name>
    <dbReference type="NCBI Taxonomy" id="63787"/>
    <lineage>
        <taxon>Eukaryota</taxon>
        <taxon>Viridiplantae</taxon>
        <taxon>Streptophyta</taxon>
        <taxon>Embryophyta</taxon>
        <taxon>Tracheophyta</taxon>
        <taxon>Spermatophyta</taxon>
        <taxon>Magnoliopsida</taxon>
        <taxon>eudicotyledons</taxon>
        <taxon>Gunneridae</taxon>
        <taxon>Pentapetalae</taxon>
        <taxon>Saxifragales</taxon>
        <taxon>Crassulaceae</taxon>
        <taxon>Kalanchoe</taxon>
    </lineage>
</organism>
<accession>A0A7N0RER9</accession>
<keyword evidence="3" id="KW-1185">Reference proteome</keyword>
<proteinExistence type="predicted"/>
<evidence type="ECO:0000256" key="1">
    <source>
        <dbReference type="SAM" id="MobiDB-lite"/>
    </source>
</evidence>
<dbReference type="Pfam" id="PF07891">
    <property type="entry name" value="DUF1666"/>
    <property type="match status" value="1"/>
</dbReference>
<feature type="compositionally biased region" description="Basic and acidic residues" evidence="1">
    <location>
        <begin position="184"/>
        <end position="207"/>
    </location>
</feature>